<dbReference type="RefSeq" id="WP_067189058.1">
    <property type="nucleotide sequence ID" value="NZ_SPKT01000004.1"/>
</dbReference>
<dbReference type="InterPro" id="IPR018656">
    <property type="entry name" value="DUF2087"/>
</dbReference>
<comment type="caution">
    <text evidence="2">The sequence shown here is derived from an EMBL/GenBank/DDBJ whole genome shotgun (WGS) entry which is preliminary data.</text>
</comment>
<gene>
    <name evidence="2" type="ORF">E4A49_02975</name>
</gene>
<accession>A0ABY2K241</accession>
<dbReference type="Pfam" id="PF09860">
    <property type="entry name" value="DUF2087"/>
    <property type="match status" value="1"/>
</dbReference>
<proteinExistence type="predicted"/>
<dbReference type="Proteomes" id="UP000297477">
    <property type="component" value="Unassembled WGS sequence"/>
</dbReference>
<dbReference type="EMBL" id="SPKT01000004">
    <property type="protein sequence ID" value="TFI00362.1"/>
    <property type="molecule type" value="Genomic_DNA"/>
</dbReference>
<protein>
    <submittedName>
        <fullName evidence="2">DUF2087 domain-containing protein</fullName>
    </submittedName>
</protein>
<feature type="domain" description="DUF2087" evidence="1">
    <location>
        <begin position="122"/>
        <end position="170"/>
    </location>
</feature>
<evidence type="ECO:0000259" key="1">
    <source>
        <dbReference type="Pfam" id="PF09860"/>
    </source>
</evidence>
<evidence type="ECO:0000313" key="3">
    <source>
        <dbReference type="Proteomes" id="UP000297477"/>
    </source>
</evidence>
<name>A0ABY2K241_9MICC</name>
<keyword evidence="3" id="KW-1185">Reference proteome</keyword>
<reference evidence="2 3" key="1">
    <citation type="submission" date="2019-03" db="EMBL/GenBank/DDBJ databases">
        <title>Reclassification of Micrococcus aloeverae and Micrococcus yunnanensis as later heterotypic synonyms of Micrococcus luteus.</title>
        <authorList>
            <person name="Huang C.-H."/>
        </authorList>
    </citation>
    <scope>NUCLEOTIDE SEQUENCE [LARGE SCALE GENOMIC DNA]</scope>
    <source>
        <strain evidence="2 3">BCRC 12151</strain>
    </source>
</reference>
<evidence type="ECO:0000313" key="2">
    <source>
        <dbReference type="EMBL" id="TFI00362.1"/>
    </source>
</evidence>
<sequence length="173" mass="18254">MAGPENAGADTAAGAGRTGAVRRARSLLAMLRNPKLRRSLGAVFSETATADDAGPLRGAVSLGAVELSEDGTPVFVESFLGEAVADLDRALGPLAVLDGARIDVKDLALDAVDDAVRAVAVRVLDEGERVTESELNGRLRLFVQDVAFFRRHAFDLGVYERAADGSAYWRVEG</sequence>
<organism evidence="2 3">
    <name type="scientific">Micrococcus lylae</name>
    <dbReference type="NCBI Taxonomy" id="1273"/>
    <lineage>
        <taxon>Bacteria</taxon>
        <taxon>Bacillati</taxon>
        <taxon>Actinomycetota</taxon>
        <taxon>Actinomycetes</taxon>
        <taxon>Micrococcales</taxon>
        <taxon>Micrococcaceae</taxon>
        <taxon>Micrococcus</taxon>
    </lineage>
</organism>